<dbReference type="CDD" id="cd05266">
    <property type="entry name" value="SDR_a4"/>
    <property type="match status" value="1"/>
</dbReference>
<protein>
    <recommendedName>
        <fullName evidence="5">NAD-dependent epimerase/dehydratase domain-containing protein</fullName>
    </recommendedName>
</protein>
<evidence type="ECO:0000313" key="4">
    <source>
        <dbReference type="EMBL" id="SPD24664.1"/>
    </source>
</evidence>
<evidence type="ECO:0000256" key="2">
    <source>
        <dbReference type="ARBA" id="ARBA00023027"/>
    </source>
</evidence>
<keyword evidence="2" id="KW-0520">NAD</keyword>
<keyword evidence="3" id="KW-0413">Isomerase</keyword>
<gene>
    <name evidence="4" type="ORF">FSB_LOCUS52546</name>
</gene>
<reference evidence="4" key="1">
    <citation type="submission" date="2018-02" db="EMBL/GenBank/DDBJ databases">
        <authorList>
            <person name="Cohen D.B."/>
            <person name="Kent A.D."/>
        </authorList>
    </citation>
    <scope>NUCLEOTIDE SEQUENCE</scope>
</reference>
<sequence>MDICRIPGRFSATPLKLNHFPRNLNLPRSQTPPFCPRIPVAVNLLSDTDLSEPKSRNRMFILGMGFVGRFFAQVLKNQGWVVSGTCTSIMKKKKLEEKGFDIYLFDANEPEQSTLDIMKNHTHLVVSIPPVVGVGDPMVQHEELLRSTLMDGNLQWLGVYGDCGGAWVDEDYPTRPTRESANLRLVAEQRWLEMGDDLGLSAQVFRLGGIYGPGRSAVDTIIKKGALSEGQKMRVYKQYTSRIHVEDICQALKASIHAPSHGKVYNIVDDDPAPREEVFAYARDLVEKKWPGQIKQSTNESESFIKKGSPRGEKRVSNARMKKELGVRLLHPSYESVGIDLQLEKSTSQKIQYVPGNTFVTLTFLDLLLSPSLVLQLPCQKVFGIEKALNINVRMAEWSKAPDSSSGLRERAWVQIPLLTYGEIIKDSD</sequence>
<dbReference type="InterPro" id="IPR036291">
    <property type="entry name" value="NAD(P)-bd_dom_sf"/>
</dbReference>
<dbReference type="EMBL" id="OIVN01005969">
    <property type="protein sequence ID" value="SPD24664.1"/>
    <property type="molecule type" value="Genomic_DNA"/>
</dbReference>
<accession>A0A2N9IK42</accession>
<organism evidence="4">
    <name type="scientific">Fagus sylvatica</name>
    <name type="common">Beechnut</name>
    <dbReference type="NCBI Taxonomy" id="28930"/>
    <lineage>
        <taxon>Eukaryota</taxon>
        <taxon>Viridiplantae</taxon>
        <taxon>Streptophyta</taxon>
        <taxon>Embryophyta</taxon>
        <taxon>Tracheophyta</taxon>
        <taxon>Spermatophyta</taxon>
        <taxon>Magnoliopsida</taxon>
        <taxon>eudicotyledons</taxon>
        <taxon>Gunneridae</taxon>
        <taxon>Pentapetalae</taxon>
        <taxon>rosids</taxon>
        <taxon>fabids</taxon>
        <taxon>Fagales</taxon>
        <taxon>Fagaceae</taxon>
        <taxon>Fagus</taxon>
    </lineage>
</organism>
<dbReference type="PANTHER" id="PTHR43574">
    <property type="entry name" value="EPIMERASE-RELATED"/>
    <property type="match status" value="1"/>
</dbReference>
<dbReference type="SUPFAM" id="SSF51735">
    <property type="entry name" value="NAD(P)-binding Rossmann-fold domains"/>
    <property type="match status" value="1"/>
</dbReference>
<dbReference type="GO" id="GO:0016853">
    <property type="term" value="F:isomerase activity"/>
    <property type="evidence" value="ECO:0007669"/>
    <property type="project" value="UniProtKB-KW"/>
</dbReference>
<dbReference type="AlphaFoldDB" id="A0A2N9IK42"/>
<evidence type="ECO:0000256" key="3">
    <source>
        <dbReference type="ARBA" id="ARBA00023235"/>
    </source>
</evidence>
<comment type="similarity">
    <text evidence="1">Belongs to the NAD(P)-dependent epimerase/dehydratase family.</text>
</comment>
<name>A0A2N9IK42_FAGSY</name>
<evidence type="ECO:0008006" key="5">
    <source>
        <dbReference type="Google" id="ProtNLM"/>
    </source>
</evidence>
<dbReference type="Gene3D" id="3.40.50.720">
    <property type="entry name" value="NAD(P)-binding Rossmann-like Domain"/>
    <property type="match status" value="1"/>
</dbReference>
<proteinExistence type="inferred from homology"/>
<evidence type="ECO:0000256" key="1">
    <source>
        <dbReference type="ARBA" id="ARBA00007637"/>
    </source>
</evidence>